<comment type="similarity">
    <text evidence="2">Belongs to the amino acid-polyamine-organocation (APC) superfamily. Spore germination protein (SGP) (TC 2.A.3.9) family.</text>
</comment>
<dbReference type="PANTHER" id="PTHR34975">
    <property type="entry name" value="SPORE GERMINATION PROTEIN A2"/>
    <property type="match status" value="1"/>
</dbReference>
<keyword evidence="3" id="KW-0813">Transport</keyword>
<dbReference type="GO" id="GO:0009847">
    <property type="term" value="P:spore germination"/>
    <property type="evidence" value="ECO:0007669"/>
    <property type="project" value="InterPro"/>
</dbReference>
<evidence type="ECO:0000256" key="5">
    <source>
        <dbReference type="ARBA" id="ARBA00022692"/>
    </source>
</evidence>
<dbReference type="GO" id="GO:0016020">
    <property type="term" value="C:membrane"/>
    <property type="evidence" value="ECO:0007669"/>
    <property type="project" value="UniProtKB-SubCell"/>
</dbReference>
<organism evidence="10 11">
    <name type="scientific">Thermaerobacter subterraneus DSM 13965</name>
    <dbReference type="NCBI Taxonomy" id="867903"/>
    <lineage>
        <taxon>Bacteria</taxon>
        <taxon>Bacillati</taxon>
        <taxon>Bacillota</taxon>
        <taxon>Clostridia</taxon>
        <taxon>Eubacteriales</taxon>
        <taxon>Clostridiales Family XVII. Incertae Sedis</taxon>
        <taxon>Thermaerobacter</taxon>
    </lineage>
</organism>
<evidence type="ECO:0000256" key="8">
    <source>
        <dbReference type="SAM" id="MobiDB-lite"/>
    </source>
</evidence>
<dbReference type="PANTHER" id="PTHR34975:SF2">
    <property type="entry name" value="SPORE GERMINATION PROTEIN A2"/>
    <property type="match status" value="1"/>
</dbReference>
<feature type="region of interest" description="Disordered" evidence="8">
    <location>
        <begin position="369"/>
        <end position="399"/>
    </location>
</feature>
<sequence length="399" mass="42014">MIPYQPRNEQVSPRQLFVLLFFTISPTTVLALPAMIGQYAGHDAWLAVALVTLAGAAVVRLHLALAHRFPGQGWTDIHRLVLGRWLGSVVNLLTWGWVLLTAAVIAREFGEFVVATVLPLTPLVVIQGTALGLAMWVARDGLEVLARVAELLFPVIAASFVFLLVLLLPNIDGRAILPLLESGWGNLLRGAVPPLAWLGETVLSLVIHPSLADWDGARRAGSAAVLVVGGLLTLLTLGTILVLGDTAALFTFPLFAATRTVSIADFIERLEPLLTTVWVGGLVIKMGVWIFAASITGAGAFGVDDYRPLVTPITALVLALSIWLFPSSLEMTDFLARTWPFLALLFQVVLPAAVLLLALVRGVGARGAGCPSPEPAGSRVGGASPSGAARPGGAPAGGR</sequence>
<evidence type="ECO:0000256" key="2">
    <source>
        <dbReference type="ARBA" id="ARBA00007998"/>
    </source>
</evidence>
<dbReference type="Proteomes" id="UP000005710">
    <property type="component" value="Unassembled WGS sequence"/>
</dbReference>
<dbReference type="NCBIfam" id="TIGR00912">
    <property type="entry name" value="2A0309"/>
    <property type="match status" value="1"/>
</dbReference>
<dbReference type="OrthoDB" id="1675410at2"/>
<gene>
    <name evidence="10" type="ORF">ThesuDRAFT_00451</name>
</gene>
<accession>K6P0W7</accession>
<evidence type="ECO:0000313" key="10">
    <source>
        <dbReference type="EMBL" id="EKP94750.1"/>
    </source>
</evidence>
<evidence type="ECO:0000256" key="9">
    <source>
        <dbReference type="SAM" id="Phobius"/>
    </source>
</evidence>
<keyword evidence="6 9" id="KW-1133">Transmembrane helix</keyword>
<keyword evidence="4" id="KW-0309">Germination</keyword>
<dbReference type="RefSeq" id="WP_006902731.1">
    <property type="nucleotide sequence ID" value="NZ_JH976535.1"/>
</dbReference>
<dbReference type="EMBL" id="AENY02000002">
    <property type="protein sequence ID" value="EKP94750.1"/>
    <property type="molecule type" value="Genomic_DNA"/>
</dbReference>
<feature type="transmembrane region" description="Helical" evidence="9">
    <location>
        <begin position="112"/>
        <end position="136"/>
    </location>
</feature>
<keyword evidence="11" id="KW-1185">Reference proteome</keyword>
<dbReference type="InterPro" id="IPR004761">
    <property type="entry name" value="Spore_GerAB"/>
</dbReference>
<feature type="transmembrane region" description="Helical" evidence="9">
    <location>
        <begin position="309"/>
        <end position="326"/>
    </location>
</feature>
<feature type="transmembrane region" description="Helical" evidence="9">
    <location>
        <begin position="223"/>
        <end position="256"/>
    </location>
</feature>
<comment type="subcellular location">
    <subcellularLocation>
        <location evidence="1">Membrane</location>
        <topology evidence="1">Multi-pass membrane protein</topology>
    </subcellularLocation>
</comment>
<dbReference type="AlphaFoldDB" id="K6P0W7"/>
<proteinExistence type="inferred from homology"/>
<feature type="transmembrane region" description="Helical" evidence="9">
    <location>
        <begin position="16"/>
        <end position="38"/>
    </location>
</feature>
<dbReference type="STRING" id="867903.ThesuDRAFT_00451"/>
<evidence type="ECO:0000256" key="4">
    <source>
        <dbReference type="ARBA" id="ARBA00022544"/>
    </source>
</evidence>
<feature type="transmembrane region" description="Helical" evidence="9">
    <location>
        <begin position="44"/>
        <end position="65"/>
    </location>
</feature>
<keyword evidence="5 9" id="KW-0812">Transmembrane</keyword>
<feature type="compositionally biased region" description="Low complexity" evidence="8">
    <location>
        <begin position="375"/>
        <end position="393"/>
    </location>
</feature>
<dbReference type="eggNOG" id="COG0531">
    <property type="taxonomic scope" value="Bacteria"/>
</dbReference>
<feature type="transmembrane region" description="Helical" evidence="9">
    <location>
        <begin position="85"/>
        <end position="106"/>
    </location>
</feature>
<name>K6P0W7_9FIRM</name>
<dbReference type="Pfam" id="PF03845">
    <property type="entry name" value="Spore_permease"/>
    <property type="match status" value="1"/>
</dbReference>
<feature type="transmembrane region" description="Helical" evidence="9">
    <location>
        <begin position="276"/>
        <end position="302"/>
    </location>
</feature>
<reference evidence="10" key="2">
    <citation type="submission" date="2012-10" db="EMBL/GenBank/DDBJ databases">
        <title>Improved high-quality draft of Thermaerobacter subterraneus C21, DSM 13965.</title>
        <authorList>
            <consortium name="DOE Joint Genome Institute"/>
            <person name="Eisen J."/>
            <person name="Huntemann M."/>
            <person name="Wei C.-L."/>
            <person name="Han J."/>
            <person name="Detter J.C."/>
            <person name="Han C."/>
            <person name="Tapia R."/>
            <person name="Chen A."/>
            <person name="Kyrpides N."/>
            <person name="Mavromatis K."/>
            <person name="Markowitz V."/>
            <person name="Szeto E."/>
            <person name="Ivanova N."/>
            <person name="Mikhailova N."/>
            <person name="Ovchinnikova G."/>
            <person name="Pagani I."/>
            <person name="Pati A."/>
            <person name="Goodwin L."/>
            <person name="Nordberg H.P."/>
            <person name="Cantor M.N."/>
            <person name="Hua S.X."/>
            <person name="Woyke T."/>
            <person name="Eisen J."/>
            <person name="Klenk H.-P."/>
        </authorList>
    </citation>
    <scope>NUCLEOTIDE SEQUENCE [LARGE SCALE GENOMIC DNA]</scope>
    <source>
        <strain evidence="10">DSM 13965</strain>
    </source>
</reference>
<dbReference type="HOGENOM" id="CLU_047547_1_2_9"/>
<evidence type="ECO:0000256" key="6">
    <source>
        <dbReference type="ARBA" id="ARBA00022989"/>
    </source>
</evidence>
<evidence type="ECO:0000256" key="3">
    <source>
        <dbReference type="ARBA" id="ARBA00022448"/>
    </source>
</evidence>
<feature type="transmembrane region" description="Helical" evidence="9">
    <location>
        <begin position="338"/>
        <end position="360"/>
    </location>
</feature>
<reference evidence="10" key="1">
    <citation type="submission" date="2010-10" db="EMBL/GenBank/DDBJ databases">
        <authorList>
            <consortium name="US DOE Joint Genome Institute (JGI-PGF)"/>
            <person name="Lucas S."/>
            <person name="Copeland A."/>
            <person name="Lapidus A."/>
            <person name="Bruce D."/>
            <person name="Goodwin L."/>
            <person name="Pitluck S."/>
            <person name="Kyrpides N."/>
            <person name="Mavromatis K."/>
            <person name="Detter J.C."/>
            <person name="Han C."/>
            <person name="Land M."/>
            <person name="Hauser L."/>
            <person name="Markowitz V."/>
            <person name="Cheng J.-F."/>
            <person name="Hugenholtz P."/>
            <person name="Woyke T."/>
            <person name="Wu D."/>
            <person name="Pukall R."/>
            <person name="Wahrenburg C."/>
            <person name="Brambilla E."/>
            <person name="Klenk H.-P."/>
            <person name="Eisen J.A."/>
        </authorList>
    </citation>
    <scope>NUCLEOTIDE SEQUENCE [LARGE SCALE GENOMIC DNA]</scope>
    <source>
        <strain evidence="10">DSM 13965</strain>
    </source>
</reference>
<protein>
    <submittedName>
        <fullName evidence="10">Spore germination protein, amino acid permease</fullName>
    </submittedName>
</protein>
<evidence type="ECO:0000313" key="11">
    <source>
        <dbReference type="Proteomes" id="UP000005710"/>
    </source>
</evidence>
<keyword evidence="7 9" id="KW-0472">Membrane</keyword>
<comment type="caution">
    <text evidence="10">The sequence shown here is derived from an EMBL/GenBank/DDBJ whole genome shotgun (WGS) entry which is preliminary data.</text>
</comment>
<evidence type="ECO:0000256" key="1">
    <source>
        <dbReference type="ARBA" id="ARBA00004141"/>
    </source>
</evidence>
<evidence type="ECO:0000256" key="7">
    <source>
        <dbReference type="ARBA" id="ARBA00023136"/>
    </source>
</evidence>
<feature type="transmembrane region" description="Helical" evidence="9">
    <location>
        <begin position="148"/>
        <end position="171"/>
    </location>
</feature>